<gene>
    <name evidence="6" type="ORF">GCM10009749_06030</name>
</gene>
<keyword evidence="7" id="KW-1185">Reference proteome</keyword>
<keyword evidence="1" id="KW-0805">Transcription regulation</keyword>
<evidence type="ECO:0000256" key="4">
    <source>
        <dbReference type="PROSITE-ProRule" id="PRU00335"/>
    </source>
</evidence>
<evidence type="ECO:0000256" key="2">
    <source>
        <dbReference type="ARBA" id="ARBA00023125"/>
    </source>
</evidence>
<name>A0ABN2LVZ7_9MICO</name>
<dbReference type="PANTHER" id="PTHR30055">
    <property type="entry name" value="HTH-TYPE TRANSCRIPTIONAL REGULATOR RUTR"/>
    <property type="match status" value="1"/>
</dbReference>
<dbReference type="InterPro" id="IPR009057">
    <property type="entry name" value="Homeodomain-like_sf"/>
</dbReference>
<dbReference type="Pfam" id="PF00440">
    <property type="entry name" value="TetR_N"/>
    <property type="match status" value="1"/>
</dbReference>
<dbReference type="InterPro" id="IPR001647">
    <property type="entry name" value="HTH_TetR"/>
</dbReference>
<feature type="domain" description="HTH tetR-type" evidence="5">
    <location>
        <begin position="8"/>
        <end position="68"/>
    </location>
</feature>
<evidence type="ECO:0000256" key="1">
    <source>
        <dbReference type="ARBA" id="ARBA00023015"/>
    </source>
</evidence>
<dbReference type="Gene3D" id="1.10.357.10">
    <property type="entry name" value="Tetracycline Repressor, domain 2"/>
    <property type="match status" value="1"/>
</dbReference>
<dbReference type="Proteomes" id="UP001500002">
    <property type="component" value="Unassembled WGS sequence"/>
</dbReference>
<keyword evidence="3" id="KW-0804">Transcription</keyword>
<dbReference type="SUPFAM" id="SSF46689">
    <property type="entry name" value="Homeodomain-like"/>
    <property type="match status" value="1"/>
</dbReference>
<proteinExistence type="predicted"/>
<comment type="caution">
    <text evidence="6">The sequence shown here is derived from an EMBL/GenBank/DDBJ whole genome shotgun (WGS) entry which is preliminary data.</text>
</comment>
<dbReference type="Gene3D" id="1.10.10.60">
    <property type="entry name" value="Homeodomain-like"/>
    <property type="match status" value="1"/>
</dbReference>
<dbReference type="PROSITE" id="PS50977">
    <property type="entry name" value="HTH_TETR_2"/>
    <property type="match status" value="1"/>
</dbReference>
<evidence type="ECO:0000259" key="5">
    <source>
        <dbReference type="PROSITE" id="PS50977"/>
    </source>
</evidence>
<dbReference type="InterPro" id="IPR050109">
    <property type="entry name" value="HTH-type_TetR-like_transc_reg"/>
</dbReference>
<dbReference type="RefSeq" id="WP_344293223.1">
    <property type="nucleotide sequence ID" value="NZ_BAAANJ010000001.1"/>
</dbReference>
<dbReference type="InterPro" id="IPR036271">
    <property type="entry name" value="Tet_transcr_reg_TetR-rel_C_sf"/>
</dbReference>
<organism evidence="6 7">
    <name type="scientific">Agromyces neolithicus</name>
    <dbReference type="NCBI Taxonomy" id="269420"/>
    <lineage>
        <taxon>Bacteria</taxon>
        <taxon>Bacillati</taxon>
        <taxon>Actinomycetota</taxon>
        <taxon>Actinomycetes</taxon>
        <taxon>Micrococcales</taxon>
        <taxon>Microbacteriaceae</taxon>
        <taxon>Agromyces</taxon>
    </lineage>
</organism>
<protein>
    <recommendedName>
        <fullName evidence="5">HTH tetR-type domain-containing protein</fullName>
    </recommendedName>
</protein>
<evidence type="ECO:0000313" key="7">
    <source>
        <dbReference type="Proteomes" id="UP001500002"/>
    </source>
</evidence>
<feature type="DNA-binding region" description="H-T-H motif" evidence="4">
    <location>
        <begin position="31"/>
        <end position="50"/>
    </location>
</feature>
<dbReference type="InterPro" id="IPR004111">
    <property type="entry name" value="Repressor_TetR_C"/>
</dbReference>
<dbReference type="EMBL" id="BAAANJ010000001">
    <property type="protein sequence ID" value="GAA1800767.1"/>
    <property type="molecule type" value="Genomic_DNA"/>
</dbReference>
<keyword evidence="2 4" id="KW-0238">DNA-binding</keyword>
<accession>A0ABN2LVZ7</accession>
<sequence length="228" mass="23943">MRPGPRRSLTHAEILDAAFDLLEAKGFAAVSVRGVAGSLGITPTALYTYYPSKRALLRGMIEHLLARLDVGADEHVAVTGATTVDAVRARVLRIALSLRELLAGHAGALELIMSGPLDGPNAMRLDEALLESFATAGLALDDAAPAVYAVRAYAFGSIALQSAEVDVEADAAASEPLIKTDVPGAALWTDLARFPLTEQAATVTAQRNSTAQFVWGVERLLDGLLARG</sequence>
<dbReference type="PRINTS" id="PR00455">
    <property type="entry name" value="HTHTETR"/>
</dbReference>
<reference evidence="6 7" key="1">
    <citation type="journal article" date="2019" name="Int. J. Syst. Evol. Microbiol.">
        <title>The Global Catalogue of Microorganisms (GCM) 10K type strain sequencing project: providing services to taxonomists for standard genome sequencing and annotation.</title>
        <authorList>
            <consortium name="The Broad Institute Genomics Platform"/>
            <consortium name="The Broad Institute Genome Sequencing Center for Infectious Disease"/>
            <person name="Wu L."/>
            <person name="Ma J."/>
        </authorList>
    </citation>
    <scope>NUCLEOTIDE SEQUENCE [LARGE SCALE GENOMIC DNA]</scope>
    <source>
        <strain evidence="6 7">JCM 14322</strain>
    </source>
</reference>
<evidence type="ECO:0000256" key="3">
    <source>
        <dbReference type="ARBA" id="ARBA00023163"/>
    </source>
</evidence>
<dbReference type="SUPFAM" id="SSF48498">
    <property type="entry name" value="Tetracyclin repressor-like, C-terminal domain"/>
    <property type="match status" value="1"/>
</dbReference>
<evidence type="ECO:0000313" key="6">
    <source>
        <dbReference type="EMBL" id="GAA1800767.1"/>
    </source>
</evidence>
<dbReference type="PANTHER" id="PTHR30055:SF151">
    <property type="entry name" value="TRANSCRIPTIONAL REGULATORY PROTEIN"/>
    <property type="match status" value="1"/>
</dbReference>
<dbReference type="Pfam" id="PF02909">
    <property type="entry name" value="TetR_C_1"/>
    <property type="match status" value="1"/>
</dbReference>